<proteinExistence type="predicted"/>
<gene>
    <name evidence="1" type="ORF">DWY26_06405</name>
</gene>
<evidence type="ECO:0000313" key="1">
    <source>
        <dbReference type="EMBL" id="RGR72932.1"/>
    </source>
</evidence>
<sequence length="80" mass="8970">MRCKYKAIFPVGKIALDAVGGYGRRCSIWTERAGNKLSVLIGKERKTRILPGQGRTFVSVKQSLYFGETEALFRGNRAFV</sequence>
<accession>A0A412FXQ8</accession>
<evidence type="ECO:0000313" key="2">
    <source>
        <dbReference type="Proteomes" id="UP000284205"/>
    </source>
</evidence>
<name>A0A412FXQ8_9BACE</name>
<dbReference type="Proteomes" id="UP000284205">
    <property type="component" value="Unassembled WGS sequence"/>
</dbReference>
<reference evidence="1 2" key="1">
    <citation type="submission" date="2018-08" db="EMBL/GenBank/DDBJ databases">
        <title>A genome reference for cultivated species of the human gut microbiota.</title>
        <authorList>
            <person name="Zou Y."/>
            <person name="Xue W."/>
            <person name="Luo G."/>
        </authorList>
    </citation>
    <scope>NUCLEOTIDE SEQUENCE [LARGE SCALE GENOMIC DNA]</scope>
    <source>
        <strain evidence="1 2">AF24-29LB</strain>
    </source>
</reference>
<comment type="caution">
    <text evidence="1">The sequence shown here is derived from an EMBL/GenBank/DDBJ whole genome shotgun (WGS) entry which is preliminary data.</text>
</comment>
<dbReference type="AlphaFoldDB" id="A0A412FXQ8"/>
<dbReference type="EMBL" id="QRUO01000004">
    <property type="protein sequence ID" value="RGR72932.1"/>
    <property type="molecule type" value="Genomic_DNA"/>
</dbReference>
<protein>
    <submittedName>
        <fullName evidence="1">Uncharacterized protein</fullName>
    </submittedName>
</protein>
<organism evidence="1 2">
    <name type="scientific">Bacteroides caccae</name>
    <dbReference type="NCBI Taxonomy" id="47678"/>
    <lineage>
        <taxon>Bacteria</taxon>
        <taxon>Pseudomonadati</taxon>
        <taxon>Bacteroidota</taxon>
        <taxon>Bacteroidia</taxon>
        <taxon>Bacteroidales</taxon>
        <taxon>Bacteroidaceae</taxon>
        <taxon>Bacteroides</taxon>
    </lineage>
</organism>